<proteinExistence type="inferred from homology"/>
<feature type="active site" description="Schiff-base intermediate with substrate" evidence="3">
    <location>
        <position position="173"/>
    </location>
</feature>
<evidence type="ECO:0000256" key="4">
    <source>
        <dbReference type="PIRSR" id="PIRSR001365-2"/>
    </source>
</evidence>
<dbReference type="STRING" id="1777140.AWB79_01066"/>
<evidence type="ECO:0000256" key="2">
    <source>
        <dbReference type="PIRNR" id="PIRNR001365"/>
    </source>
</evidence>
<dbReference type="PRINTS" id="PR00146">
    <property type="entry name" value="DHPICSNTHASE"/>
</dbReference>
<evidence type="ECO:0000313" key="6">
    <source>
        <dbReference type="Proteomes" id="UP000054851"/>
    </source>
</evidence>
<dbReference type="EMBL" id="FCOA02000002">
    <property type="protein sequence ID" value="SAK46006.1"/>
    <property type="molecule type" value="Genomic_DNA"/>
</dbReference>
<dbReference type="InterPro" id="IPR002220">
    <property type="entry name" value="DapA-like"/>
</dbReference>
<dbReference type="SUPFAM" id="SSF51569">
    <property type="entry name" value="Aldolase"/>
    <property type="match status" value="1"/>
</dbReference>
<dbReference type="Gene3D" id="3.20.20.70">
    <property type="entry name" value="Aldolase class I"/>
    <property type="match status" value="1"/>
</dbReference>
<dbReference type="Pfam" id="PF00701">
    <property type="entry name" value="DHDPS"/>
    <property type="match status" value="1"/>
</dbReference>
<dbReference type="InterPro" id="IPR013785">
    <property type="entry name" value="Aldolase_TIM"/>
</dbReference>
<evidence type="ECO:0000256" key="3">
    <source>
        <dbReference type="PIRSR" id="PIRSR001365-1"/>
    </source>
</evidence>
<keyword evidence="1 2" id="KW-0456">Lyase</keyword>
<feature type="binding site" evidence="4">
    <location>
        <position position="218"/>
    </location>
    <ligand>
        <name>pyruvate</name>
        <dbReference type="ChEBI" id="CHEBI:15361"/>
    </ligand>
</feature>
<dbReference type="SMART" id="SM01130">
    <property type="entry name" value="DHDPS"/>
    <property type="match status" value="1"/>
</dbReference>
<comment type="caution">
    <text evidence="5">The sequence shown here is derived from an EMBL/GenBank/DDBJ whole genome shotgun (WGS) entry which is preliminary data.</text>
</comment>
<dbReference type="OrthoDB" id="9816489at2"/>
<evidence type="ECO:0000256" key="1">
    <source>
        <dbReference type="ARBA" id="ARBA00023239"/>
    </source>
</evidence>
<comment type="similarity">
    <text evidence="2">Belongs to the DapA family.</text>
</comment>
<name>A0A157ZKI2_9BURK</name>
<protein>
    <submittedName>
        <fullName evidence="5">Dihydrodipicolinate synthetase</fullName>
    </submittedName>
</protein>
<organism evidence="5 6">
    <name type="scientific">Caballeronia hypogeia</name>
    <dbReference type="NCBI Taxonomy" id="1777140"/>
    <lineage>
        <taxon>Bacteria</taxon>
        <taxon>Pseudomonadati</taxon>
        <taxon>Pseudomonadota</taxon>
        <taxon>Betaproteobacteria</taxon>
        <taxon>Burkholderiales</taxon>
        <taxon>Burkholderiaceae</taxon>
        <taxon>Caballeronia</taxon>
    </lineage>
</organism>
<dbReference type="PANTHER" id="PTHR12128">
    <property type="entry name" value="DIHYDRODIPICOLINATE SYNTHASE"/>
    <property type="match status" value="1"/>
</dbReference>
<feature type="active site" description="Proton donor/acceptor" evidence="3">
    <location>
        <position position="143"/>
    </location>
</feature>
<keyword evidence="6" id="KW-1185">Reference proteome</keyword>
<dbReference type="GO" id="GO:0008840">
    <property type="term" value="F:4-hydroxy-tetrahydrodipicolinate synthase activity"/>
    <property type="evidence" value="ECO:0007669"/>
    <property type="project" value="TreeGrafter"/>
</dbReference>
<dbReference type="RefSeq" id="WP_061166324.1">
    <property type="nucleotide sequence ID" value="NZ_FCOA02000002.1"/>
</dbReference>
<dbReference type="PIRSF" id="PIRSF001365">
    <property type="entry name" value="DHDPS"/>
    <property type="match status" value="1"/>
</dbReference>
<sequence>MPASNLIRLRGPYAPVLTPFKADLCIDTGRFVEHCRWLESQGMGLAIFGTNSEAASVSLDERIELTEALVAAGVDPMKLMPGAGLCAIPEAVRLTRHALSIGAPGVLVLPPYYFKTPSEDGLFAYYSELVEQVGDARLALYLYHFPQMSQVPITVALIERLLKRYPDTIAGLKDSSGDWDNTRTMIERFASHGQGFSVFPSSESTMTRAIPLGAAGCISATNNVNPARVRALFDLLDAKGDASEIESLQRDVDAVRSIFQRLPMIAAMKSTLARARDARGWNIVRPPLQSFDESAARDLDAQLARIGFELAPQQA</sequence>
<dbReference type="AlphaFoldDB" id="A0A157ZKI2"/>
<dbReference type="CDD" id="cd00408">
    <property type="entry name" value="DHDPS-like"/>
    <property type="match status" value="1"/>
</dbReference>
<dbReference type="PANTHER" id="PTHR12128:SF67">
    <property type="entry name" value="BLR3884 PROTEIN"/>
    <property type="match status" value="1"/>
</dbReference>
<evidence type="ECO:0000313" key="5">
    <source>
        <dbReference type="EMBL" id="SAK46006.1"/>
    </source>
</evidence>
<gene>
    <name evidence="5" type="ORF">AWB79_01066</name>
</gene>
<reference evidence="5" key="1">
    <citation type="submission" date="2016-01" db="EMBL/GenBank/DDBJ databases">
        <authorList>
            <person name="Peeters C."/>
        </authorList>
    </citation>
    <scope>NUCLEOTIDE SEQUENCE</scope>
    <source>
        <strain evidence="5">LMG 29322</strain>
    </source>
</reference>
<accession>A0A157ZKI2</accession>
<dbReference type="Proteomes" id="UP000054851">
    <property type="component" value="Unassembled WGS sequence"/>
</dbReference>